<evidence type="ECO:0000259" key="2">
    <source>
        <dbReference type="Pfam" id="PF09648"/>
    </source>
</evidence>
<accession>A0ABU9XEW7</accession>
<dbReference type="Proteomes" id="UP001444625">
    <property type="component" value="Unassembled WGS sequence"/>
</dbReference>
<proteinExistence type="predicted"/>
<keyword evidence="1" id="KW-0472">Membrane</keyword>
<comment type="caution">
    <text evidence="3">The sequence shown here is derived from an EMBL/GenBank/DDBJ whole genome shotgun (WGS) entry which is preliminary data.</text>
</comment>
<keyword evidence="1" id="KW-0812">Transmembrane</keyword>
<name>A0ABU9XEW7_9BACI</name>
<sequence length="310" mass="35343">MKWGQIKTLFILCFLLLDIYLLNLVIQKQRSEDLAVLDSGQGVEAAIEESLEGGNIVLPDDLPENLPDEGFVRIRQKSFKDSEIKQIEALENQEINVVNNTFILSLINNKIVVPENAKEETIAELVSSHVYLGDEYQFAYWDKSNNILVFFQMKNNRPVYYNVNGMIFIYLNDNNEAIAYTQSVLGEPEVESEKKSLLKPLSAVNKLYENNLIISGDKVTEVEMGLYTQLPLDSGQQLLAPTWKITVNDSRDRFVNAIEQIVVPVDQNYVRNVLEISIENTRALEGEEEFKESMLEILNSKLENNRSEAS</sequence>
<protein>
    <submittedName>
        <fullName evidence="3">Two-component system regulatory protein YycI</fullName>
    </submittedName>
</protein>
<evidence type="ECO:0000313" key="4">
    <source>
        <dbReference type="Proteomes" id="UP001444625"/>
    </source>
</evidence>
<dbReference type="Pfam" id="PF09648">
    <property type="entry name" value="YycI"/>
    <property type="match status" value="1"/>
</dbReference>
<evidence type="ECO:0000256" key="1">
    <source>
        <dbReference type="SAM" id="Phobius"/>
    </source>
</evidence>
<keyword evidence="4" id="KW-1185">Reference proteome</keyword>
<keyword evidence="1" id="KW-1133">Transmembrane helix</keyword>
<feature type="domain" description="Regulatory protein YycH-like" evidence="2">
    <location>
        <begin position="44"/>
        <end position="258"/>
    </location>
</feature>
<feature type="transmembrane region" description="Helical" evidence="1">
    <location>
        <begin position="6"/>
        <end position="26"/>
    </location>
</feature>
<evidence type="ECO:0000313" key="3">
    <source>
        <dbReference type="EMBL" id="MEN2766813.1"/>
    </source>
</evidence>
<organism evidence="3 4">
    <name type="scientific">Ornithinibacillus xuwenensis</name>
    <dbReference type="NCBI Taxonomy" id="3144668"/>
    <lineage>
        <taxon>Bacteria</taxon>
        <taxon>Bacillati</taxon>
        <taxon>Bacillota</taxon>
        <taxon>Bacilli</taxon>
        <taxon>Bacillales</taxon>
        <taxon>Bacillaceae</taxon>
        <taxon>Ornithinibacillus</taxon>
    </lineage>
</organism>
<dbReference type="InterPro" id="IPR018604">
    <property type="entry name" value="YycI-like"/>
</dbReference>
<dbReference type="RefSeq" id="WP_345824283.1">
    <property type="nucleotide sequence ID" value="NZ_JBDIML010000002.1"/>
</dbReference>
<dbReference type="EMBL" id="JBDIML010000002">
    <property type="protein sequence ID" value="MEN2766813.1"/>
    <property type="molecule type" value="Genomic_DNA"/>
</dbReference>
<dbReference type="Gene3D" id="2.40.128.690">
    <property type="entry name" value="YycH protein, domain 3-like"/>
    <property type="match status" value="1"/>
</dbReference>
<reference evidence="3 4" key="1">
    <citation type="submission" date="2024-05" db="EMBL/GenBank/DDBJ databases">
        <authorList>
            <person name="Haq I."/>
            <person name="Ullah Z."/>
            <person name="Ahmad R."/>
            <person name="Li M."/>
            <person name="Tong Y."/>
        </authorList>
    </citation>
    <scope>NUCLEOTIDE SEQUENCE [LARGE SCALE GENOMIC DNA]</scope>
    <source>
        <strain evidence="3 4">16A2E</strain>
    </source>
</reference>
<gene>
    <name evidence="3" type="primary">yycI</name>
    <name evidence="3" type="ORF">ABC228_06425</name>
</gene>